<dbReference type="SUPFAM" id="SSF53474">
    <property type="entry name" value="alpha/beta-Hydrolases"/>
    <property type="match status" value="1"/>
</dbReference>
<dbReference type="InterPro" id="IPR002168">
    <property type="entry name" value="Lipase_GDXG_HIS_AS"/>
</dbReference>
<dbReference type="Gene3D" id="3.40.50.1820">
    <property type="entry name" value="alpha/beta hydrolase"/>
    <property type="match status" value="1"/>
</dbReference>
<dbReference type="PANTHER" id="PTHR48081">
    <property type="entry name" value="AB HYDROLASE SUPERFAMILY PROTEIN C4A8.06C"/>
    <property type="match status" value="1"/>
</dbReference>
<dbReference type="InterPro" id="IPR029058">
    <property type="entry name" value="AB_hydrolase_fold"/>
</dbReference>
<dbReference type="InterPro" id="IPR013094">
    <property type="entry name" value="AB_hydrolase_3"/>
</dbReference>
<evidence type="ECO:0000313" key="4">
    <source>
        <dbReference type="EMBL" id="MCV2870167.1"/>
    </source>
</evidence>
<keyword evidence="2 4" id="KW-0378">Hydrolase</keyword>
<evidence type="ECO:0000256" key="1">
    <source>
        <dbReference type="ARBA" id="ARBA00010515"/>
    </source>
</evidence>
<comment type="similarity">
    <text evidence="1">Belongs to the 'GDXG' lipolytic enzyme family.</text>
</comment>
<name>A0ABT2ZGA5_9RHOB</name>
<accession>A0ABT2ZGA5</accession>
<reference evidence="4 5" key="1">
    <citation type="submission" date="2022-10" db="EMBL/GenBank/DDBJ databases">
        <title>Defluviimonas sp. nov., isolated from ocean surface water.</title>
        <authorList>
            <person name="He W."/>
            <person name="Wang L."/>
            <person name="Zhang D.-F."/>
        </authorList>
    </citation>
    <scope>NUCLEOTIDE SEQUENCE [LARGE SCALE GENOMIC DNA]</scope>
    <source>
        <strain evidence="4 5">WL0002</strain>
    </source>
</reference>
<dbReference type="PROSITE" id="PS01173">
    <property type="entry name" value="LIPASE_GDXG_HIS"/>
    <property type="match status" value="1"/>
</dbReference>
<dbReference type="Pfam" id="PF07859">
    <property type="entry name" value="Abhydrolase_3"/>
    <property type="match status" value="1"/>
</dbReference>
<gene>
    <name evidence="4" type="ORF">OEW28_16170</name>
</gene>
<evidence type="ECO:0000259" key="3">
    <source>
        <dbReference type="Pfam" id="PF07859"/>
    </source>
</evidence>
<keyword evidence="5" id="KW-1185">Reference proteome</keyword>
<dbReference type="RefSeq" id="WP_263735843.1">
    <property type="nucleotide sequence ID" value="NZ_JAOWKY010000005.1"/>
</dbReference>
<protein>
    <submittedName>
        <fullName evidence="4">Alpha/beta hydrolase</fullName>
    </submittedName>
</protein>
<feature type="domain" description="Alpha/beta hydrolase fold-3" evidence="3">
    <location>
        <begin position="74"/>
        <end position="273"/>
    </location>
</feature>
<sequence>MSIRLRLLNAGLKSIVKPSLRRQSEPTRARAAFEIVARLAFARPRGVAIRRSEGCGMTPPAVRFTPPEPAAKVLLYFHGGGFVAGSPRTHGGMLAHLARGAGIEVCAPDYRLAPEHPFPAAWDDARAAWDALIDDGLSPCDIALGGDSAGGGLALSLLADLCREGMPPAATIVFSPLTDMTGSGASIQKNAGTEVLLPFERFDELMRMALGPHDPEDPRASPLFADFPSCSRVFFAVSDAEGLFDDSARLFARLKSEGVRTELHIGRACPHAWPIFAGRLAEADETLRVACGFLRNALGMTAMAAELR</sequence>
<dbReference type="Proteomes" id="UP001652542">
    <property type="component" value="Unassembled WGS sequence"/>
</dbReference>
<dbReference type="PANTHER" id="PTHR48081:SF8">
    <property type="entry name" value="ALPHA_BETA HYDROLASE FOLD-3 DOMAIN-CONTAINING PROTEIN-RELATED"/>
    <property type="match status" value="1"/>
</dbReference>
<evidence type="ECO:0000313" key="5">
    <source>
        <dbReference type="Proteomes" id="UP001652542"/>
    </source>
</evidence>
<dbReference type="InterPro" id="IPR050300">
    <property type="entry name" value="GDXG_lipolytic_enzyme"/>
</dbReference>
<dbReference type="EMBL" id="JAOWKY010000005">
    <property type="protein sequence ID" value="MCV2870167.1"/>
    <property type="molecule type" value="Genomic_DNA"/>
</dbReference>
<organism evidence="4 5">
    <name type="scientific">Albidovulum marisflavi</name>
    <dbReference type="NCBI Taxonomy" id="2984159"/>
    <lineage>
        <taxon>Bacteria</taxon>
        <taxon>Pseudomonadati</taxon>
        <taxon>Pseudomonadota</taxon>
        <taxon>Alphaproteobacteria</taxon>
        <taxon>Rhodobacterales</taxon>
        <taxon>Paracoccaceae</taxon>
        <taxon>Albidovulum</taxon>
    </lineage>
</organism>
<dbReference type="GO" id="GO:0016787">
    <property type="term" value="F:hydrolase activity"/>
    <property type="evidence" value="ECO:0007669"/>
    <property type="project" value="UniProtKB-KW"/>
</dbReference>
<comment type="caution">
    <text evidence="4">The sequence shown here is derived from an EMBL/GenBank/DDBJ whole genome shotgun (WGS) entry which is preliminary data.</text>
</comment>
<evidence type="ECO:0000256" key="2">
    <source>
        <dbReference type="ARBA" id="ARBA00022801"/>
    </source>
</evidence>
<proteinExistence type="inferred from homology"/>